<feature type="signal peptide" evidence="1">
    <location>
        <begin position="1"/>
        <end position="25"/>
    </location>
</feature>
<feature type="domain" description="Ig-like" evidence="2">
    <location>
        <begin position="21"/>
        <end position="148"/>
    </location>
</feature>
<name>A0A1I8GGB6_9PLAT</name>
<organism evidence="3 4">
    <name type="scientific">Macrostomum lignano</name>
    <dbReference type="NCBI Taxonomy" id="282301"/>
    <lineage>
        <taxon>Eukaryota</taxon>
        <taxon>Metazoa</taxon>
        <taxon>Spiralia</taxon>
        <taxon>Lophotrochozoa</taxon>
        <taxon>Platyhelminthes</taxon>
        <taxon>Rhabditophora</taxon>
        <taxon>Macrostomorpha</taxon>
        <taxon>Macrostomida</taxon>
        <taxon>Macrostomidae</taxon>
        <taxon>Macrostomum</taxon>
    </lineage>
</organism>
<dbReference type="WBParaSite" id="maker-uti_cns_0001917-snap-gene-0.6-mRNA-1">
    <property type="protein sequence ID" value="maker-uti_cns_0001917-snap-gene-0.6-mRNA-1"/>
    <property type="gene ID" value="maker-uti_cns_0001917-snap-gene-0.6"/>
</dbReference>
<dbReference type="Gene3D" id="2.60.120.260">
    <property type="entry name" value="Galactose-binding domain-like"/>
    <property type="match status" value="1"/>
</dbReference>
<dbReference type="PROSITE" id="PS50835">
    <property type="entry name" value="IG_LIKE"/>
    <property type="match status" value="1"/>
</dbReference>
<sequence>MYCQTVEHFLPLLLLLLTASPPAAGFTFEIVGSESSSAPASMKCVAGRSTLDCSVKCVQTPGCIGFSWLQSLCQLFDLSAFAGTWLSSPPCEVFKLIEEPAAAASSSPANIKKLNISSCQHSNTYASYYCTISMDGNRDQTVYSATVQGIGEWWEARLAAPAFVAYLTIYNRLTLSDWLNKFNLLVDGVECNRVDLTESFSIANFTCNAFGSAVRVVNQLSNHLVICEVEIYGY</sequence>
<dbReference type="SUPFAM" id="SSF49785">
    <property type="entry name" value="Galactose-binding domain-like"/>
    <property type="match status" value="1"/>
</dbReference>
<keyword evidence="3" id="KW-1185">Reference proteome</keyword>
<evidence type="ECO:0000313" key="3">
    <source>
        <dbReference type="Proteomes" id="UP000095280"/>
    </source>
</evidence>
<protein>
    <submittedName>
        <fullName evidence="4">Ig-like domain-containing protein</fullName>
    </submittedName>
</protein>
<evidence type="ECO:0000259" key="2">
    <source>
        <dbReference type="PROSITE" id="PS50835"/>
    </source>
</evidence>
<dbReference type="Proteomes" id="UP000095280">
    <property type="component" value="Unplaced"/>
</dbReference>
<feature type="chain" id="PRO_5009319404" evidence="1">
    <location>
        <begin position="26"/>
        <end position="234"/>
    </location>
</feature>
<dbReference type="AlphaFoldDB" id="A0A1I8GGB6"/>
<evidence type="ECO:0000313" key="4">
    <source>
        <dbReference type="WBParaSite" id="maker-uti_cns_0001917-snap-gene-0.6-mRNA-1"/>
    </source>
</evidence>
<proteinExistence type="predicted"/>
<evidence type="ECO:0000256" key="1">
    <source>
        <dbReference type="SAM" id="SignalP"/>
    </source>
</evidence>
<dbReference type="InterPro" id="IPR008979">
    <property type="entry name" value="Galactose-bd-like_sf"/>
</dbReference>
<keyword evidence="1" id="KW-0732">Signal</keyword>
<reference evidence="4" key="1">
    <citation type="submission" date="2016-11" db="UniProtKB">
        <authorList>
            <consortium name="WormBaseParasite"/>
        </authorList>
    </citation>
    <scope>IDENTIFICATION</scope>
</reference>
<accession>A0A1I8GGB6</accession>
<dbReference type="InterPro" id="IPR007110">
    <property type="entry name" value="Ig-like_dom"/>
</dbReference>